<evidence type="ECO:0000313" key="4">
    <source>
        <dbReference type="Proteomes" id="UP001255856"/>
    </source>
</evidence>
<name>A0AAD9IL05_PROWI</name>
<feature type="compositionally biased region" description="Acidic residues" evidence="1">
    <location>
        <begin position="392"/>
        <end position="413"/>
    </location>
</feature>
<protein>
    <recommendedName>
        <fullName evidence="2">U-box domain-containing protein</fullName>
    </recommendedName>
</protein>
<accession>A0AAD9IL05</accession>
<organism evidence="3 4">
    <name type="scientific">Prototheca wickerhamii</name>
    <dbReference type="NCBI Taxonomy" id="3111"/>
    <lineage>
        <taxon>Eukaryota</taxon>
        <taxon>Viridiplantae</taxon>
        <taxon>Chlorophyta</taxon>
        <taxon>core chlorophytes</taxon>
        <taxon>Trebouxiophyceae</taxon>
        <taxon>Chlorellales</taxon>
        <taxon>Chlorellaceae</taxon>
        <taxon>Prototheca</taxon>
    </lineage>
</organism>
<sequence>MPQEAPAINELEISDAEDAVSAEEEPEPREGDAERSDDEEEEEIPSAFQDPINFNLMRDPVVLVQTGAVYDRQSITAWLETGSTRCPKTNMELQHVELEPTPILRELIREWAAAHNIAPPDADPEDTQPLSREEALLIDPELPDTLNMLRGGSLSARGRAAAHLNNALIGWSEGGGRAAPELADLRRRCFLEVMDGLIWLVRHGDAFGAGVAASALSQADTQYAAHSAARLVAVARDVAPAAVLRRVVETSGVPCLLEQLEPEFPYLRCSAAQALAVLLSDPVAVVQLRARPRGVARLAALVAGASGDEALPAASAATRDTRPATPPTPCWWPEELRQHLLEFAARKTIPPLPPGFDAQTALSPDSLAKLRDCSSAWLRLEVDDPQARKEEDSGEDSEEDEWTTDDGGDDNDEGAAPGPVADDQQAQPA</sequence>
<feature type="domain" description="U-box" evidence="2">
    <location>
        <begin position="43"/>
        <end position="118"/>
    </location>
</feature>
<feature type="compositionally biased region" description="Basic and acidic residues" evidence="1">
    <location>
        <begin position="381"/>
        <end position="391"/>
    </location>
</feature>
<gene>
    <name evidence="3" type="ORF">QBZ16_000362</name>
</gene>
<keyword evidence="4" id="KW-1185">Reference proteome</keyword>
<dbReference type="PANTHER" id="PTHR23315">
    <property type="entry name" value="U BOX DOMAIN-CONTAINING"/>
    <property type="match status" value="1"/>
</dbReference>
<reference evidence="3" key="1">
    <citation type="submission" date="2021-01" db="EMBL/GenBank/DDBJ databases">
        <authorList>
            <person name="Eckstrom K.M.E."/>
        </authorList>
    </citation>
    <scope>NUCLEOTIDE SEQUENCE</scope>
    <source>
        <strain evidence="3">UVCC 0001</strain>
    </source>
</reference>
<dbReference type="InterPro" id="IPR013083">
    <property type="entry name" value="Znf_RING/FYVE/PHD"/>
</dbReference>
<feature type="region of interest" description="Disordered" evidence="1">
    <location>
        <begin position="381"/>
        <end position="429"/>
    </location>
</feature>
<evidence type="ECO:0000259" key="2">
    <source>
        <dbReference type="PROSITE" id="PS51698"/>
    </source>
</evidence>
<comment type="caution">
    <text evidence="3">The sequence shown here is derived from an EMBL/GenBank/DDBJ whole genome shotgun (WGS) entry which is preliminary data.</text>
</comment>
<evidence type="ECO:0000256" key="1">
    <source>
        <dbReference type="SAM" id="MobiDB-lite"/>
    </source>
</evidence>
<feature type="compositionally biased region" description="Acidic residues" evidence="1">
    <location>
        <begin position="35"/>
        <end position="44"/>
    </location>
</feature>
<dbReference type="AlphaFoldDB" id="A0AAD9IL05"/>
<dbReference type="InterPro" id="IPR003613">
    <property type="entry name" value="Ubox_domain"/>
</dbReference>
<dbReference type="Proteomes" id="UP001255856">
    <property type="component" value="Unassembled WGS sequence"/>
</dbReference>
<dbReference type="GO" id="GO:0016567">
    <property type="term" value="P:protein ubiquitination"/>
    <property type="evidence" value="ECO:0007669"/>
    <property type="project" value="InterPro"/>
</dbReference>
<dbReference type="Pfam" id="PF04564">
    <property type="entry name" value="U-box"/>
    <property type="match status" value="1"/>
</dbReference>
<dbReference type="PANTHER" id="PTHR23315:SF7">
    <property type="entry name" value="U-BOX DOMAIN-CONTAINING PROTEIN 4"/>
    <property type="match status" value="1"/>
</dbReference>
<feature type="region of interest" description="Disordered" evidence="1">
    <location>
        <begin position="1"/>
        <end position="51"/>
    </location>
</feature>
<evidence type="ECO:0000313" key="3">
    <source>
        <dbReference type="EMBL" id="KAK2080509.1"/>
    </source>
</evidence>
<dbReference type="SUPFAM" id="SSF57850">
    <property type="entry name" value="RING/U-box"/>
    <property type="match status" value="1"/>
</dbReference>
<feature type="compositionally biased region" description="Acidic residues" evidence="1">
    <location>
        <begin position="12"/>
        <end position="27"/>
    </location>
</feature>
<dbReference type="EMBL" id="JASFZW010000001">
    <property type="protein sequence ID" value="KAK2080509.1"/>
    <property type="molecule type" value="Genomic_DNA"/>
</dbReference>
<dbReference type="PROSITE" id="PS51698">
    <property type="entry name" value="U_BOX"/>
    <property type="match status" value="1"/>
</dbReference>
<dbReference type="GO" id="GO:0004842">
    <property type="term" value="F:ubiquitin-protein transferase activity"/>
    <property type="evidence" value="ECO:0007669"/>
    <property type="project" value="InterPro"/>
</dbReference>
<dbReference type="Gene3D" id="3.30.40.10">
    <property type="entry name" value="Zinc/RING finger domain, C3HC4 (zinc finger)"/>
    <property type="match status" value="1"/>
</dbReference>
<dbReference type="SMART" id="SM00504">
    <property type="entry name" value="Ubox"/>
    <property type="match status" value="1"/>
</dbReference>
<proteinExistence type="predicted"/>